<dbReference type="Gene3D" id="1.10.10.10">
    <property type="entry name" value="Winged helix-like DNA-binding domain superfamily/Winged helix DNA-binding domain"/>
    <property type="match status" value="1"/>
</dbReference>
<reference evidence="2" key="1">
    <citation type="journal article" date="2024" name="J Bioinform Genom">
        <title>Complete genome sequence of the type strain bacterium Sphaerochaeta associata GLS2t (VKM B-2742)t.</title>
        <authorList>
            <person name="Troshina O.Y."/>
            <person name="Tepeeva A.N."/>
            <person name="Arzamasceva V.O."/>
            <person name="Whitman W.B."/>
            <person name="Varghese N."/>
            <person name="Shapiro N."/>
            <person name="Woyke T."/>
            <person name="Kripides N.C."/>
            <person name="Vasilenko O.V."/>
        </authorList>
    </citation>
    <scope>NUCLEOTIDE SEQUENCE [LARGE SCALE GENOMIC DNA]</scope>
    <source>
        <strain evidence="2">GLS2T</strain>
    </source>
</reference>
<gene>
    <name evidence="1" type="ORF">MUG09_03440</name>
</gene>
<dbReference type="EMBL" id="CP094929">
    <property type="protein sequence ID" value="UOM51830.1"/>
    <property type="molecule type" value="Genomic_DNA"/>
</dbReference>
<dbReference type="RefSeq" id="WP_244773582.1">
    <property type="nucleotide sequence ID" value="NZ_CP094929.1"/>
</dbReference>
<dbReference type="PANTHER" id="PTHR30595">
    <property type="entry name" value="GLPR-RELATED TRANSCRIPTIONAL REPRESSOR"/>
    <property type="match status" value="1"/>
</dbReference>
<accession>A0ABY4DC85</accession>
<keyword evidence="2" id="KW-1185">Reference proteome</keyword>
<dbReference type="InterPro" id="IPR038475">
    <property type="entry name" value="RecG_C_sf"/>
</dbReference>
<organism evidence="1 2">
    <name type="scientific">Sphaerochaeta associata</name>
    <dbReference type="NCBI Taxonomy" id="1129264"/>
    <lineage>
        <taxon>Bacteria</taxon>
        <taxon>Pseudomonadati</taxon>
        <taxon>Spirochaetota</taxon>
        <taxon>Spirochaetia</taxon>
        <taxon>Spirochaetales</taxon>
        <taxon>Sphaerochaetaceae</taxon>
        <taxon>Sphaerochaeta</taxon>
    </lineage>
</organism>
<sequence length="310" mass="35484">MGTSFEESRSFEQELTFNTLQKEMDVRQLAFGRAQMETLKLLGSDKLFTNLAMLLSDQCTHSCKVAVFQGRDTTTFRDRREFTGSLLKQLGDVYEYLNNYNKTKASFTGLLREDTLDYPQDAIREALLNCLIHRDYFFTGSIIINVYDDHMEFISLGGLVRGLSLEAVQLGVSQSRNPNLAAIFYLLRLVESYGTGIRKIMRLYEHCPKKPLFKAVQGAFSCILPNRNEVVQYIQKQERTESTVGESIDSEKQSILHLARQKGSISRKEVEDVFGLKTTKAFRLLRQLCDEGRLTQQVSGKFTRYIPSTM</sequence>
<proteinExistence type="predicted"/>
<dbReference type="Gene3D" id="3.30.565.60">
    <property type="match status" value="1"/>
</dbReference>
<name>A0ABY4DC85_9SPIR</name>
<dbReference type="InterPro" id="IPR036388">
    <property type="entry name" value="WH-like_DNA-bd_sf"/>
</dbReference>
<evidence type="ECO:0000313" key="1">
    <source>
        <dbReference type="EMBL" id="UOM51830.1"/>
    </source>
</evidence>
<protein>
    <submittedName>
        <fullName evidence="1">AAA family ATPase</fullName>
    </submittedName>
</protein>
<dbReference type="Proteomes" id="UP000829708">
    <property type="component" value="Chromosome"/>
</dbReference>
<dbReference type="PANTHER" id="PTHR30595:SF6">
    <property type="entry name" value="SCHLAFEN ALBA-2 DOMAIN-CONTAINING PROTEIN"/>
    <property type="match status" value="1"/>
</dbReference>
<evidence type="ECO:0000313" key="2">
    <source>
        <dbReference type="Proteomes" id="UP000829708"/>
    </source>
</evidence>
<dbReference type="Pfam" id="PF13749">
    <property type="entry name" value="HATPase_c_4"/>
    <property type="match status" value="1"/>
</dbReference>